<dbReference type="Gene3D" id="3.40.50.1820">
    <property type="entry name" value="alpha/beta hydrolase"/>
    <property type="match status" value="1"/>
</dbReference>
<dbReference type="AlphaFoldDB" id="A0A9J7NBI9"/>
<feature type="signal peptide" evidence="1">
    <location>
        <begin position="1"/>
        <end position="24"/>
    </location>
</feature>
<evidence type="ECO:0000313" key="2">
    <source>
        <dbReference type="Proteomes" id="UP000001554"/>
    </source>
</evidence>
<dbReference type="PANTHER" id="PTHR33428:SF14">
    <property type="entry name" value="CARBOXYLESTERASE TYPE B DOMAIN-CONTAINING PROTEIN"/>
    <property type="match status" value="1"/>
</dbReference>
<dbReference type="Pfam" id="PF07224">
    <property type="entry name" value="Chlorophyllase"/>
    <property type="match status" value="1"/>
</dbReference>
<reference evidence="3" key="2">
    <citation type="submission" date="2025-08" db="UniProtKB">
        <authorList>
            <consortium name="RefSeq"/>
        </authorList>
    </citation>
    <scope>IDENTIFICATION</scope>
    <source>
        <strain evidence="3">S238N-H82</strain>
        <tissue evidence="3">Testes</tissue>
    </source>
</reference>
<dbReference type="Proteomes" id="UP000001554">
    <property type="component" value="Chromosome 14"/>
</dbReference>
<dbReference type="PANTHER" id="PTHR33428">
    <property type="entry name" value="CHLOROPHYLLASE-2, CHLOROPLASTIC"/>
    <property type="match status" value="1"/>
</dbReference>
<accession>A0A9J7NBI9</accession>
<organism evidence="2 3">
    <name type="scientific">Branchiostoma floridae</name>
    <name type="common">Florida lancelet</name>
    <name type="synonym">Amphioxus</name>
    <dbReference type="NCBI Taxonomy" id="7739"/>
    <lineage>
        <taxon>Eukaryota</taxon>
        <taxon>Metazoa</taxon>
        <taxon>Chordata</taxon>
        <taxon>Cephalochordata</taxon>
        <taxon>Leptocardii</taxon>
        <taxon>Amphioxiformes</taxon>
        <taxon>Branchiostomatidae</taxon>
        <taxon>Branchiostoma</taxon>
    </lineage>
</organism>
<dbReference type="OrthoDB" id="2093222at2759"/>
<dbReference type="OMA" id="EICHTTH"/>
<protein>
    <submittedName>
        <fullName evidence="3">Chlorophyllase-1-like</fullName>
    </submittedName>
</protein>
<keyword evidence="2" id="KW-1185">Reference proteome</keyword>
<dbReference type="SUPFAM" id="SSF53474">
    <property type="entry name" value="alpha/beta-Hydrolases"/>
    <property type="match status" value="1"/>
</dbReference>
<sequence>MIAPHRVSAVLSLGVFFILTGTTSHYVDEGNPYKTGPLPVENFNLSESEDDAPRHAIVYYPARPGVYAVLLFVGGFDGAIRVEMGYTDLLSRVSAHGFVVMGVDMRSAHGTGGLTRVRAASHRGNLPASPAQTFLQQLDWARKHLNAYLSNQTAGVSVDWEKTGIFCHSAGCAITLDMILLNHTGVKSTAFLEPFSFALSRGSSVDFRLPALMYGTQFCEDFPFCCVKGMDWNQIYDHWSCPKTLLATKNQGHCDILDHTMWEICHTTHFCKTGDVDNWAEYHTFMQGFVSAFFISTLQGVDDWRYLSNVTDIPIGVMNAKNDTNC</sequence>
<dbReference type="GeneID" id="118430728"/>
<dbReference type="InterPro" id="IPR029058">
    <property type="entry name" value="AB_hydrolase_fold"/>
</dbReference>
<dbReference type="KEGG" id="bfo:118430728"/>
<feature type="chain" id="PRO_5039911171" evidence="1">
    <location>
        <begin position="25"/>
        <end position="326"/>
    </location>
</feature>
<dbReference type="InterPro" id="IPR017395">
    <property type="entry name" value="Chlorophyllase-like"/>
</dbReference>
<evidence type="ECO:0000313" key="3">
    <source>
        <dbReference type="RefSeq" id="XP_035697624.1"/>
    </source>
</evidence>
<evidence type="ECO:0000256" key="1">
    <source>
        <dbReference type="SAM" id="SignalP"/>
    </source>
</evidence>
<gene>
    <name evidence="3" type="primary">LOC118430728</name>
</gene>
<proteinExistence type="predicted"/>
<reference evidence="2" key="1">
    <citation type="journal article" date="2020" name="Nat. Ecol. Evol.">
        <title>Deeply conserved synteny resolves early events in vertebrate evolution.</title>
        <authorList>
            <person name="Simakov O."/>
            <person name="Marletaz F."/>
            <person name="Yue J.X."/>
            <person name="O'Connell B."/>
            <person name="Jenkins J."/>
            <person name="Brandt A."/>
            <person name="Calef R."/>
            <person name="Tung C.H."/>
            <person name="Huang T.K."/>
            <person name="Schmutz J."/>
            <person name="Satoh N."/>
            <person name="Yu J.K."/>
            <person name="Putnam N.H."/>
            <person name="Green R.E."/>
            <person name="Rokhsar D.S."/>
        </authorList>
    </citation>
    <scope>NUCLEOTIDE SEQUENCE [LARGE SCALE GENOMIC DNA]</scope>
    <source>
        <strain evidence="2">S238N-H82</strain>
    </source>
</reference>
<keyword evidence="1" id="KW-0732">Signal</keyword>
<name>A0A9J7NBI9_BRAFL</name>
<dbReference type="RefSeq" id="XP_035697624.1">
    <property type="nucleotide sequence ID" value="XM_035841731.1"/>
</dbReference>